<evidence type="ECO:0000313" key="3">
    <source>
        <dbReference type="Proteomes" id="UP000310200"/>
    </source>
</evidence>
<keyword evidence="1" id="KW-0732">Signal</keyword>
<proteinExistence type="predicted"/>
<sequence length="94" mass="9851">MNLHRIASVCPCALCCAALWKAGAFAGYSISGRSPRRSPTLLPSCPAFAFLRVPLTASSNLVSNRAPLLTLGISQESLAGCLGSNAHPRAHRMS</sequence>
<dbReference type="Proteomes" id="UP000310200">
    <property type="component" value="Unassembled WGS sequence"/>
</dbReference>
<name>A0A4S2KH33_9HYME</name>
<dbReference type="AlphaFoldDB" id="A0A4S2KH33"/>
<reference evidence="2 3" key="1">
    <citation type="journal article" date="2019" name="Philos. Trans. R. Soc. Lond., B, Biol. Sci.">
        <title>Ant behaviour and brain gene expression of defending hosts depend on the ecological success of the intruding social parasite.</title>
        <authorList>
            <person name="Kaur R."/>
            <person name="Stoldt M."/>
            <person name="Jongepier E."/>
            <person name="Feldmeyer B."/>
            <person name="Menzel F."/>
            <person name="Bornberg-Bauer E."/>
            <person name="Foitzik S."/>
        </authorList>
    </citation>
    <scope>NUCLEOTIDE SEQUENCE [LARGE SCALE GENOMIC DNA]</scope>
    <source>
        <tissue evidence="2">Whole body</tissue>
    </source>
</reference>
<protein>
    <recommendedName>
        <fullName evidence="4">Secreted protein</fullName>
    </recommendedName>
</protein>
<feature type="chain" id="PRO_5020600440" description="Secreted protein" evidence="1">
    <location>
        <begin position="27"/>
        <end position="94"/>
    </location>
</feature>
<keyword evidence="3" id="KW-1185">Reference proteome</keyword>
<evidence type="ECO:0000256" key="1">
    <source>
        <dbReference type="SAM" id="SignalP"/>
    </source>
</evidence>
<organism evidence="2 3">
    <name type="scientific">Temnothorax longispinosus</name>
    <dbReference type="NCBI Taxonomy" id="300112"/>
    <lineage>
        <taxon>Eukaryota</taxon>
        <taxon>Metazoa</taxon>
        <taxon>Ecdysozoa</taxon>
        <taxon>Arthropoda</taxon>
        <taxon>Hexapoda</taxon>
        <taxon>Insecta</taxon>
        <taxon>Pterygota</taxon>
        <taxon>Neoptera</taxon>
        <taxon>Endopterygota</taxon>
        <taxon>Hymenoptera</taxon>
        <taxon>Apocrita</taxon>
        <taxon>Aculeata</taxon>
        <taxon>Formicoidea</taxon>
        <taxon>Formicidae</taxon>
        <taxon>Myrmicinae</taxon>
        <taxon>Temnothorax</taxon>
    </lineage>
</organism>
<comment type="caution">
    <text evidence="2">The sequence shown here is derived from an EMBL/GenBank/DDBJ whole genome shotgun (WGS) entry which is preliminary data.</text>
</comment>
<evidence type="ECO:0008006" key="4">
    <source>
        <dbReference type="Google" id="ProtNLM"/>
    </source>
</evidence>
<gene>
    <name evidence="2" type="ORF">DBV15_09318</name>
</gene>
<accession>A0A4S2KH33</accession>
<feature type="signal peptide" evidence="1">
    <location>
        <begin position="1"/>
        <end position="26"/>
    </location>
</feature>
<evidence type="ECO:0000313" key="2">
    <source>
        <dbReference type="EMBL" id="TGZ48306.1"/>
    </source>
</evidence>
<dbReference type="EMBL" id="QBLH01002502">
    <property type="protein sequence ID" value="TGZ48306.1"/>
    <property type="molecule type" value="Genomic_DNA"/>
</dbReference>